<accession>A0A0A3HRA3</accession>
<dbReference type="InterPro" id="IPR011256">
    <property type="entry name" value="Reg_factor_effector_dom_sf"/>
</dbReference>
<dbReference type="RefSeq" id="WP_036201643.1">
    <property type="nucleotide sequence ID" value="NZ_JPVO01000053.1"/>
</dbReference>
<dbReference type="OrthoDB" id="3173400at2"/>
<keyword evidence="3" id="KW-1185">Reference proteome</keyword>
<dbReference type="SMART" id="SM00871">
    <property type="entry name" value="AraC_E_bind"/>
    <property type="match status" value="1"/>
</dbReference>
<dbReference type="InterPro" id="IPR029441">
    <property type="entry name" value="Cass2"/>
</dbReference>
<proteinExistence type="predicted"/>
<gene>
    <name evidence="2" type="ORF">CD33_14385</name>
</gene>
<protein>
    <submittedName>
        <fullName evidence="2">Transcriptional regulator</fullName>
    </submittedName>
</protein>
<evidence type="ECO:0000313" key="2">
    <source>
        <dbReference type="EMBL" id="KGR74924.1"/>
    </source>
</evidence>
<dbReference type="InterPro" id="IPR053182">
    <property type="entry name" value="YobU-like_regulator"/>
</dbReference>
<dbReference type="Gene3D" id="3.20.80.10">
    <property type="entry name" value="Regulatory factor, effector binding domain"/>
    <property type="match status" value="1"/>
</dbReference>
<dbReference type="Proteomes" id="UP000030408">
    <property type="component" value="Unassembled WGS sequence"/>
</dbReference>
<sequence>MKLTIINSTRTNNFSDDLMLEKITDLWKSASHSLVGDENTKYGIYHNYESDYKGDYSLSIGIECDGEEPTLVIPQNEKYVIFNVEPGDEQGVFNTWTDIWAQEEEGTLKRAYTYDFEKYDPKGEIAIYIAIKQ</sequence>
<feature type="domain" description="AraC effector-binding" evidence="1">
    <location>
        <begin position="1"/>
        <end position="132"/>
    </location>
</feature>
<dbReference type="EMBL" id="JPVO01000053">
    <property type="protein sequence ID" value="KGR74924.1"/>
    <property type="molecule type" value="Genomic_DNA"/>
</dbReference>
<dbReference type="InterPro" id="IPR010499">
    <property type="entry name" value="AraC_E-bd"/>
</dbReference>
<reference evidence="2 3" key="1">
    <citation type="submission" date="2014-02" db="EMBL/GenBank/DDBJ databases">
        <title>Draft genome sequence of Lysinibacillus sinduriensis JCM 15800.</title>
        <authorList>
            <person name="Zhang F."/>
            <person name="Wang G."/>
            <person name="Zhang L."/>
        </authorList>
    </citation>
    <scope>NUCLEOTIDE SEQUENCE [LARGE SCALE GENOMIC DNA]</scope>
    <source>
        <strain evidence="2 3">JCM 15800</strain>
    </source>
</reference>
<evidence type="ECO:0000313" key="3">
    <source>
        <dbReference type="Proteomes" id="UP000030408"/>
    </source>
</evidence>
<dbReference type="PANTHER" id="PTHR36444:SF2">
    <property type="entry name" value="TRANSCRIPTIONAL REGULATOR PROTEIN YOBU-RELATED"/>
    <property type="match status" value="1"/>
</dbReference>
<comment type="caution">
    <text evidence="2">The sequence shown here is derived from an EMBL/GenBank/DDBJ whole genome shotgun (WGS) entry which is preliminary data.</text>
</comment>
<organism evidence="2 3">
    <name type="scientific">Ureibacillus sinduriensis BLB-1 = JCM 15800</name>
    <dbReference type="NCBI Taxonomy" id="1384057"/>
    <lineage>
        <taxon>Bacteria</taxon>
        <taxon>Bacillati</taxon>
        <taxon>Bacillota</taxon>
        <taxon>Bacilli</taxon>
        <taxon>Bacillales</taxon>
        <taxon>Caryophanaceae</taxon>
        <taxon>Ureibacillus</taxon>
    </lineage>
</organism>
<dbReference type="Pfam" id="PF14526">
    <property type="entry name" value="Cass2"/>
    <property type="match status" value="1"/>
</dbReference>
<dbReference type="PANTHER" id="PTHR36444">
    <property type="entry name" value="TRANSCRIPTIONAL REGULATOR PROTEIN YOBU-RELATED"/>
    <property type="match status" value="1"/>
</dbReference>
<name>A0A0A3HRA3_9BACL</name>
<dbReference type="SUPFAM" id="SSF55136">
    <property type="entry name" value="Probable bacterial effector-binding domain"/>
    <property type="match status" value="1"/>
</dbReference>
<dbReference type="AlphaFoldDB" id="A0A0A3HRA3"/>
<evidence type="ECO:0000259" key="1">
    <source>
        <dbReference type="SMART" id="SM00871"/>
    </source>
</evidence>
<dbReference type="eggNOG" id="COG3708">
    <property type="taxonomic scope" value="Bacteria"/>
</dbReference>
<dbReference type="STRING" id="1384057.CD33_14385"/>